<evidence type="ECO:0000313" key="2">
    <source>
        <dbReference type="Proteomes" id="UP001304125"/>
    </source>
</evidence>
<evidence type="ECO:0000313" key="1">
    <source>
        <dbReference type="EMBL" id="WNM23529.1"/>
    </source>
</evidence>
<keyword evidence="2" id="KW-1185">Reference proteome</keyword>
<dbReference type="AlphaFoldDB" id="A0AA96F4E4"/>
<dbReference type="Proteomes" id="UP001304125">
    <property type="component" value="Chromosome"/>
</dbReference>
<reference evidence="1 2" key="1">
    <citation type="submission" date="2023-09" db="EMBL/GenBank/DDBJ databases">
        <title>Demequina sp. a novel bacteria isolated from Capsicum annuum.</title>
        <authorList>
            <person name="Humaira Z."/>
            <person name="Lee J."/>
            <person name="Cho D."/>
        </authorList>
    </citation>
    <scope>NUCLEOTIDE SEQUENCE [LARGE SCALE GENOMIC DNA]</scope>
    <source>
        <strain evidence="1 2">OYTSA14</strain>
    </source>
</reference>
<dbReference type="InterPro" id="IPR045941">
    <property type="entry name" value="DUF6361"/>
</dbReference>
<sequence>MTSSFGWLDNDDEHRRRMLEVVELFREQGTIDELGIGSIRDTLSNAMFPGTSTLHTRLRYVLFLPWLMRQATSKRTPSEMAAEFRNLQYKLRDSLMAGGEDEGVMGNVAGRKLKRLPSDVYWTALGSWGLVDASSVDGFYRRHVDFRALRDRTAEADDSEARMTMPGDGIDAALPAAPERLLSEATFALTPAEEGYLSDHIRGHAKGTLLAWLVANEPGNAMDGDGAARFPWEIDNKEGLPDDLARLVDYSELFSNTVHGAALVYNLALARKAGWDEVATGHQEQLQVWQDEGGSSQAEAWDTDEWWQTVLTLNPSIRHATREFIQRWIEIAASGVDLTASKEAARLAEMRERQIKGARARFVNQSALDRWSGSSGLGRLDFRWANSVSHLRDLYAARAAA</sequence>
<organism evidence="1 2">
    <name type="scientific">Demequina capsici</name>
    <dbReference type="NCBI Taxonomy" id="3075620"/>
    <lineage>
        <taxon>Bacteria</taxon>
        <taxon>Bacillati</taxon>
        <taxon>Actinomycetota</taxon>
        <taxon>Actinomycetes</taxon>
        <taxon>Micrococcales</taxon>
        <taxon>Demequinaceae</taxon>
        <taxon>Demequina</taxon>
    </lineage>
</organism>
<gene>
    <name evidence="1" type="ORF">RN606_09130</name>
</gene>
<protein>
    <submittedName>
        <fullName evidence="1">DUF6361 family protein</fullName>
    </submittedName>
</protein>
<accession>A0AA96F4E4</accession>
<name>A0AA96F4E4_9MICO</name>
<proteinExistence type="predicted"/>
<dbReference type="Pfam" id="PF19888">
    <property type="entry name" value="DUF6361"/>
    <property type="match status" value="1"/>
</dbReference>
<dbReference type="EMBL" id="CP134879">
    <property type="protein sequence ID" value="WNM23529.1"/>
    <property type="molecule type" value="Genomic_DNA"/>
</dbReference>
<dbReference type="RefSeq" id="WP_313496503.1">
    <property type="nucleotide sequence ID" value="NZ_CP134879.1"/>
</dbReference>